<gene>
    <name evidence="2" type="ORF">BS50DRAFT_634922</name>
</gene>
<evidence type="ECO:0008006" key="4">
    <source>
        <dbReference type="Google" id="ProtNLM"/>
    </source>
</evidence>
<keyword evidence="3" id="KW-1185">Reference proteome</keyword>
<evidence type="ECO:0000313" key="3">
    <source>
        <dbReference type="Proteomes" id="UP000240883"/>
    </source>
</evidence>
<evidence type="ECO:0000256" key="1">
    <source>
        <dbReference type="SAM" id="MobiDB-lite"/>
    </source>
</evidence>
<evidence type="ECO:0000313" key="2">
    <source>
        <dbReference type="EMBL" id="PSN65693.1"/>
    </source>
</evidence>
<dbReference type="EMBL" id="KZ678136">
    <property type="protein sequence ID" value="PSN65693.1"/>
    <property type="molecule type" value="Genomic_DNA"/>
</dbReference>
<organism evidence="2 3">
    <name type="scientific">Corynespora cassiicola Philippines</name>
    <dbReference type="NCBI Taxonomy" id="1448308"/>
    <lineage>
        <taxon>Eukaryota</taxon>
        <taxon>Fungi</taxon>
        <taxon>Dikarya</taxon>
        <taxon>Ascomycota</taxon>
        <taxon>Pezizomycotina</taxon>
        <taxon>Dothideomycetes</taxon>
        <taxon>Pleosporomycetidae</taxon>
        <taxon>Pleosporales</taxon>
        <taxon>Corynesporascaceae</taxon>
        <taxon>Corynespora</taxon>
    </lineage>
</organism>
<protein>
    <recommendedName>
        <fullName evidence="4">CCHC-type domain-containing protein</fullName>
    </recommendedName>
</protein>
<sequence>MFNTGEQASTDKLREEEEPYNDQEVLAEIQRKYEDRDAKHKAKSKFRLLRFDATGDWSDFVFNFERYALKSKLRYEDWKKEIHRKVYSRLAIYIEVHTEIEAYSFDNYCEEAHLRHRALRKERVDFDTRKKATQKPAARATTTRPVRATTTTTVTTPEVKKDSPDVKCYTCGIKRHVSRYCSSKSSNVQAVIGLDEVEDEATNSLNEKLYDLYKGAELLDEKAKNKLY</sequence>
<feature type="region of interest" description="Disordered" evidence="1">
    <location>
        <begin position="1"/>
        <end position="21"/>
    </location>
</feature>
<accession>A0A2T2NJT0</accession>
<reference evidence="2 3" key="1">
    <citation type="journal article" date="2018" name="Front. Microbiol.">
        <title>Genome-Wide Analysis of Corynespora cassiicola Leaf Fall Disease Putative Effectors.</title>
        <authorList>
            <person name="Lopez D."/>
            <person name="Ribeiro S."/>
            <person name="Label P."/>
            <person name="Fumanal B."/>
            <person name="Venisse J.S."/>
            <person name="Kohler A."/>
            <person name="de Oliveira R.R."/>
            <person name="Labutti K."/>
            <person name="Lipzen A."/>
            <person name="Lail K."/>
            <person name="Bauer D."/>
            <person name="Ohm R.A."/>
            <person name="Barry K.W."/>
            <person name="Spatafora J."/>
            <person name="Grigoriev I.V."/>
            <person name="Martin F.M."/>
            <person name="Pujade-Renaud V."/>
        </authorList>
    </citation>
    <scope>NUCLEOTIDE SEQUENCE [LARGE SCALE GENOMIC DNA]</scope>
    <source>
        <strain evidence="2 3">Philippines</strain>
    </source>
</reference>
<dbReference type="Proteomes" id="UP000240883">
    <property type="component" value="Unassembled WGS sequence"/>
</dbReference>
<name>A0A2T2NJT0_CORCC</name>
<dbReference type="AlphaFoldDB" id="A0A2T2NJT0"/>
<proteinExistence type="predicted"/>